<proteinExistence type="predicted"/>
<dbReference type="EMBL" id="JAPHEH010000001">
    <property type="protein sequence ID" value="MDG4476045.1"/>
    <property type="molecule type" value="Genomic_DNA"/>
</dbReference>
<feature type="transmembrane region" description="Helical" evidence="1">
    <location>
        <begin position="465"/>
        <end position="483"/>
    </location>
</feature>
<evidence type="ECO:0000313" key="2">
    <source>
        <dbReference type="EMBL" id="MDG4476045.1"/>
    </source>
</evidence>
<feature type="transmembrane region" description="Helical" evidence="1">
    <location>
        <begin position="398"/>
        <end position="421"/>
    </location>
</feature>
<feature type="transmembrane region" description="Helical" evidence="1">
    <location>
        <begin position="193"/>
        <end position="209"/>
    </location>
</feature>
<organism evidence="2 3">
    <name type="scientific">Thiovibrio frasassiensis</name>
    <dbReference type="NCBI Taxonomy" id="2984131"/>
    <lineage>
        <taxon>Bacteria</taxon>
        <taxon>Pseudomonadati</taxon>
        <taxon>Thermodesulfobacteriota</taxon>
        <taxon>Desulfobulbia</taxon>
        <taxon>Desulfobulbales</taxon>
        <taxon>Thiovibrionaceae</taxon>
        <taxon>Thiovibrio</taxon>
    </lineage>
</organism>
<comment type="caution">
    <text evidence="2">The sequence shown here is derived from an EMBL/GenBank/DDBJ whole genome shotgun (WGS) entry which is preliminary data.</text>
</comment>
<keyword evidence="1" id="KW-1133">Transmembrane helix</keyword>
<sequence>MNSLIALLPVLVGILGYGFTLNRFCKFPIESTFLFVCASMVAVLYVGGLFDFLQLTAQAILIVGFFLFLIIFFIDYRKNTITDKLTLGLGVFLFFVCLLYLITQSECYSSIVYGDDFSHWGRVSKIVAFNHALVGPDDAVLCKDYPPGLALFDYLFYQFVDYKDSVSLLSRGVFVSATVIPLYAAIHKDVNKIILVGFTFFILSIIYFLDSGFHTLQVDLVLGLLFGVSLFEYFFFKNSGNFVRIIMLLPVVIVFPVIKQIGIFFSLSIAAIVIFDICFNAINFRNKFKLISVAFLMISFALLAHASWSIHVENINVEKTFNNLQISPSDLLNAFDENLSTERQKATIANYLDKIFPDFIGRDNRLSTQYFWALICVLFIFLIIRESHVDNRKWWQDLSVFFLIAVCFVGYLLLLLFVYLFSFGAYEGVRLASFERYVNTFLVGVIVFLFGISVSRYFHSERSSFRAVMLVIVCLMAALPNSINMLKDVARIIIGKKYEAVSIVSEYARGVTKNTPSGAKIFFVWQNSSGHEYHVFSYGILPRRSNVGNWCWSIGAPYSAGDVWTCQKSSNDFDSLLMAHDFLFVGHSDERFRKQYLGSFGLEEIKDGSLYKIINYSGKPSLINWPVINNGAV</sequence>
<reference evidence="2" key="2">
    <citation type="submission" date="2022-10" db="EMBL/GenBank/DDBJ databases">
        <authorList>
            <person name="Aronson H.S."/>
        </authorList>
    </citation>
    <scope>NUCLEOTIDE SEQUENCE</scope>
    <source>
        <strain evidence="2">RS19-109</strain>
    </source>
</reference>
<feature type="transmembrane region" description="Helical" evidence="1">
    <location>
        <begin position="168"/>
        <end position="186"/>
    </location>
</feature>
<gene>
    <name evidence="2" type="ORF">OLX77_07730</name>
</gene>
<feature type="transmembrane region" description="Helical" evidence="1">
    <location>
        <begin position="56"/>
        <end position="74"/>
    </location>
</feature>
<dbReference type="RefSeq" id="WP_307633014.1">
    <property type="nucleotide sequence ID" value="NZ_JAPHEH010000001.1"/>
</dbReference>
<keyword evidence="1" id="KW-0472">Membrane</keyword>
<dbReference type="AlphaFoldDB" id="A0A9X4RM73"/>
<accession>A0A9X4RM73</accession>
<feature type="transmembrane region" description="Helical" evidence="1">
    <location>
        <begin position="6"/>
        <end position="25"/>
    </location>
</feature>
<feature type="transmembrane region" description="Helical" evidence="1">
    <location>
        <begin position="242"/>
        <end position="258"/>
    </location>
</feature>
<protein>
    <submittedName>
        <fullName evidence="2">Uncharacterized protein</fullName>
    </submittedName>
</protein>
<keyword evidence="1" id="KW-0812">Transmembrane</keyword>
<evidence type="ECO:0000313" key="3">
    <source>
        <dbReference type="Proteomes" id="UP001154240"/>
    </source>
</evidence>
<feature type="transmembrane region" description="Helical" evidence="1">
    <location>
        <begin position="32"/>
        <end position="50"/>
    </location>
</feature>
<feature type="transmembrane region" description="Helical" evidence="1">
    <location>
        <begin position="441"/>
        <end position="458"/>
    </location>
</feature>
<name>A0A9X4RM73_9BACT</name>
<reference evidence="2" key="1">
    <citation type="journal article" date="2022" name="bioRxiv">
        <title>Thiovibrio frasassiensisgen. nov., sp. nov., an autotrophic, elemental sulfur disproportionating bacterium isolated from sulfidic karst sediment, and proposal of Thiovibrionaceae fam. nov.</title>
        <authorList>
            <person name="Aronson H."/>
            <person name="Thomas C."/>
            <person name="Bhattacharyya M."/>
            <person name="Eckstein S."/>
            <person name="Jensen S."/>
            <person name="Barco R."/>
            <person name="Macalady J."/>
            <person name="Amend J."/>
        </authorList>
    </citation>
    <scope>NUCLEOTIDE SEQUENCE</scope>
    <source>
        <strain evidence="2">RS19-109</strain>
    </source>
</reference>
<feature type="transmembrane region" description="Helical" evidence="1">
    <location>
        <begin position="264"/>
        <end position="283"/>
    </location>
</feature>
<feature type="transmembrane region" description="Helical" evidence="1">
    <location>
        <begin position="86"/>
        <end position="103"/>
    </location>
</feature>
<dbReference type="Proteomes" id="UP001154240">
    <property type="component" value="Unassembled WGS sequence"/>
</dbReference>
<feature type="transmembrane region" description="Helical" evidence="1">
    <location>
        <begin position="215"/>
        <end position="235"/>
    </location>
</feature>
<keyword evidence="3" id="KW-1185">Reference proteome</keyword>
<evidence type="ECO:0000256" key="1">
    <source>
        <dbReference type="SAM" id="Phobius"/>
    </source>
</evidence>
<feature type="transmembrane region" description="Helical" evidence="1">
    <location>
        <begin position="290"/>
        <end position="310"/>
    </location>
</feature>
<feature type="transmembrane region" description="Helical" evidence="1">
    <location>
        <begin position="369"/>
        <end position="386"/>
    </location>
</feature>